<evidence type="ECO:0000313" key="2">
    <source>
        <dbReference type="EMBL" id="KIY91225.1"/>
    </source>
</evidence>
<feature type="domain" description="Root UVB sensitive protein C-terminal" evidence="1">
    <location>
        <begin position="9"/>
        <end position="110"/>
    </location>
</feature>
<dbReference type="KEGG" id="mng:MNEG_16738"/>
<reference evidence="2 3" key="1">
    <citation type="journal article" date="2013" name="BMC Genomics">
        <title>Reconstruction of the lipid metabolism for the microalga Monoraphidium neglectum from its genome sequence reveals characteristics suitable for biofuel production.</title>
        <authorList>
            <person name="Bogen C."/>
            <person name="Al-Dilaimi A."/>
            <person name="Albersmeier A."/>
            <person name="Wichmann J."/>
            <person name="Grundmann M."/>
            <person name="Rupp O."/>
            <person name="Lauersen K.J."/>
            <person name="Blifernez-Klassen O."/>
            <person name="Kalinowski J."/>
            <person name="Goesmann A."/>
            <person name="Mussgnug J.H."/>
            <person name="Kruse O."/>
        </authorList>
    </citation>
    <scope>NUCLEOTIDE SEQUENCE [LARGE SCALE GENOMIC DNA]</scope>
    <source>
        <strain evidence="2 3">SAG 48.87</strain>
    </source>
</reference>
<proteinExistence type="predicted"/>
<dbReference type="RefSeq" id="XP_013890245.1">
    <property type="nucleotide sequence ID" value="XM_014034791.1"/>
</dbReference>
<gene>
    <name evidence="2" type="ORF">MNEG_16738</name>
</gene>
<evidence type="ECO:0000313" key="3">
    <source>
        <dbReference type="Proteomes" id="UP000054498"/>
    </source>
</evidence>
<dbReference type="GeneID" id="25734527"/>
<feature type="non-terminal residue" evidence="2">
    <location>
        <position position="1"/>
    </location>
</feature>
<dbReference type="InterPro" id="IPR055412">
    <property type="entry name" value="UVB_sens_C"/>
</dbReference>
<sequence length="111" mass="11018">AQRGGAAGEYFVALDAKGRVLVALSHAAGEEVQLRAYVHALYLARHADVAVVAAAGAAGGGGGSSGVKALVDASERWVRGGYGAWLGGVEAAGWSSAGASLPRAAWTGKWG</sequence>
<protein>
    <recommendedName>
        <fullName evidence="1">Root UVB sensitive protein C-terminal domain-containing protein</fullName>
    </recommendedName>
</protein>
<dbReference type="AlphaFoldDB" id="A0A0D2M6Y0"/>
<evidence type="ECO:0000259" key="1">
    <source>
        <dbReference type="Pfam" id="PF24160"/>
    </source>
</evidence>
<dbReference type="EMBL" id="KK106935">
    <property type="protein sequence ID" value="KIY91225.1"/>
    <property type="molecule type" value="Genomic_DNA"/>
</dbReference>
<accession>A0A0D2M6Y0</accession>
<name>A0A0D2M6Y0_9CHLO</name>
<dbReference type="Proteomes" id="UP000054498">
    <property type="component" value="Unassembled WGS sequence"/>
</dbReference>
<organism evidence="2 3">
    <name type="scientific">Monoraphidium neglectum</name>
    <dbReference type="NCBI Taxonomy" id="145388"/>
    <lineage>
        <taxon>Eukaryota</taxon>
        <taxon>Viridiplantae</taxon>
        <taxon>Chlorophyta</taxon>
        <taxon>core chlorophytes</taxon>
        <taxon>Chlorophyceae</taxon>
        <taxon>CS clade</taxon>
        <taxon>Sphaeropleales</taxon>
        <taxon>Selenastraceae</taxon>
        <taxon>Monoraphidium</taxon>
    </lineage>
</organism>
<dbReference type="Pfam" id="PF24160">
    <property type="entry name" value="UVB_sens_C"/>
    <property type="match status" value="1"/>
</dbReference>
<keyword evidence="3" id="KW-1185">Reference proteome</keyword>